<protein>
    <recommendedName>
        <fullName evidence="3">Bifunctional inhibitor/plant lipid transfer protein/seed storage helical domain-containing protein</fullName>
    </recommendedName>
</protein>
<keyword evidence="1" id="KW-0732">Signal</keyword>
<dbReference type="AlphaFoldDB" id="A0A7C9AK13"/>
<organism evidence="2">
    <name type="scientific">Opuntia streptacantha</name>
    <name type="common">Prickly pear cactus</name>
    <name type="synonym">Opuntia cardona</name>
    <dbReference type="NCBI Taxonomy" id="393608"/>
    <lineage>
        <taxon>Eukaryota</taxon>
        <taxon>Viridiplantae</taxon>
        <taxon>Streptophyta</taxon>
        <taxon>Embryophyta</taxon>
        <taxon>Tracheophyta</taxon>
        <taxon>Spermatophyta</taxon>
        <taxon>Magnoliopsida</taxon>
        <taxon>eudicotyledons</taxon>
        <taxon>Gunneridae</taxon>
        <taxon>Pentapetalae</taxon>
        <taxon>Caryophyllales</taxon>
        <taxon>Cactineae</taxon>
        <taxon>Cactaceae</taxon>
        <taxon>Opuntioideae</taxon>
        <taxon>Opuntia</taxon>
    </lineage>
</organism>
<evidence type="ECO:0008006" key="3">
    <source>
        <dbReference type="Google" id="ProtNLM"/>
    </source>
</evidence>
<reference evidence="2" key="2">
    <citation type="submission" date="2020-07" db="EMBL/GenBank/DDBJ databases">
        <authorList>
            <person name="Vera ALvarez R."/>
            <person name="Arias-Moreno D.M."/>
            <person name="Jimenez-Jacinto V."/>
            <person name="Jimenez-Bremont J.F."/>
            <person name="Swaminathan K."/>
            <person name="Moose S.P."/>
            <person name="Guerrero-Gonzalez M.L."/>
            <person name="Marino-Ramirez L."/>
            <person name="Landsman D."/>
            <person name="Rodriguez-Kessler M."/>
            <person name="Delgado-Sanchez P."/>
        </authorList>
    </citation>
    <scope>NUCLEOTIDE SEQUENCE</scope>
    <source>
        <tissue evidence="2">Cladode</tissue>
    </source>
</reference>
<sequence>MTSFTICFAASICSLVPSICTVLSLDMSPGGGCNGITCTLAPVLACMFLMVSPPFPITNPTLLFGTLITNCSEPATPVNFLETAPEPPTVASERTSLMSCSAFAI</sequence>
<feature type="signal peptide" evidence="1">
    <location>
        <begin position="1"/>
        <end position="21"/>
    </location>
</feature>
<accession>A0A7C9AK13</accession>
<name>A0A7C9AK13_OPUST</name>
<feature type="chain" id="PRO_5027693251" description="Bifunctional inhibitor/plant lipid transfer protein/seed storage helical domain-containing protein" evidence="1">
    <location>
        <begin position="22"/>
        <end position="105"/>
    </location>
</feature>
<evidence type="ECO:0000256" key="1">
    <source>
        <dbReference type="SAM" id="SignalP"/>
    </source>
</evidence>
<reference evidence="2" key="1">
    <citation type="journal article" date="2013" name="J. Plant Res.">
        <title>Effect of fungi and light on seed germination of three Opuntia species from semiarid lands of central Mexico.</title>
        <authorList>
            <person name="Delgado-Sanchez P."/>
            <person name="Jimenez-Bremont J.F."/>
            <person name="Guerrero-Gonzalez Mde L."/>
            <person name="Flores J."/>
        </authorList>
    </citation>
    <scope>NUCLEOTIDE SEQUENCE</scope>
    <source>
        <tissue evidence="2">Cladode</tissue>
    </source>
</reference>
<proteinExistence type="predicted"/>
<evidence type="ECO:0000313" key="2">
    <source>
        <dbReference type="EMBL" id="MBA4669859.1"/>
    </source>
</evidence>
<dbReference type="EMBL" id="GISG01245229">
    <property type="protein sequence ID" value="MBA4669859.1"/>
    <property type="molecule type" value="Transcribed_RNA"/>
</dbReference>